<sequence length="162" mass="16387">MKFNIIILSVGVCATIIDSRHLANQNIADNTKNVENRASGRKDVQSRFLGLMVLPLITTGLATAGAASAFGVASAASAAGAAAAVDMAAAHSPNPSQSERPSAAGAAAAQSAYLSHSERPSAAGAAAALDMAAAQSVDMSQYKKVSSTEKYETPTDDLCCCL</sequence>
<organism evidence="1 2">
    <name type="scientific">Tribolium castaneum</name>
    <name type="common">Red flour beetle</name>
    <dbReference type="NCBI Taxonomy" id="7070"/>
    <lineage>
        <taxon>Eukaryota</taxon>
        <taxon>Metazoa</taxon>
        <taxon>Ecdysozoa</taxon>
        <taxon>Arthropoda</taxon>
        <taxon>Hexapoda</taxon>
        <taxon>Insecta</taxon>
        <taxon>Pterygota</taxon>
        <taxon>Neoptera</taxon>
        <taxon>Endopterygota</taxon>
        <taxon>Coleoptera</taxon>
        <taxon>Polyphaga</taxon>
        <taxon>Cucujiformia</taxon>
        <taxon>Tenebrionidae</taxon>
        <taxon>Tenebrionidae incertae sedis</taxon>
        <taxon>Tribolium</taxon>
    </lineage>
</organism>
<keyword evidence="2" id="KW-1185">Reference proteome</keyword>
<reference evidence="1 2" key="2">
    <citation type="journal article" date="2010" name="Nucleic Acids Res.">
        <title>BeetleBase in 2010: revisions to provide comprehensive genomic information for Tribolium castaneum.</title>
        <authorList>
            <person name="Kim H.S."/>
            <person name="Murphy T."/>
            <person name="Xia J."/>
            <person name="Caragea D."/>
            <person name="Park Y."/>
            <person name="Beeman R.W."/>
            <person name="Lorenzen M.D."/>
            <person name="Butcher S."/>
            <person name="Manak J.R."/>
            <person name="Brown S.J."/>
        </authorList>
    </citation>
    <scope>GENOME REANNOTATION</scope>
    <source>
        <strain evidence="1 2">Georgia GA2</strain>
    </source>
</reference>
<dbReference type="InParanoid" id="A0A139WLI3"/>
<evidence type="ECO:0000313" key="2">
    <source>
        <dbReference type="Proteomes" id="UP000007266"/>
    </source>
</evidence>
<accession>A0A139WLI3</accession>
<dbReference type="AlphaFoldDB" id="A0A139WLI3"/>
<reference evidence="1 2" key="1">
    <citation type="journal article" date="2008" name="Nature">
        <title>The genome of the model beetle and pest Tribolium castaneum.</title>
        <authorList>
            <consortium name="Tribolium Genome Sequencing Consortium"/>
            <person name="Richards S."/>
            <person name="Gibbs R.A."/>
            <person name="Weinstock G.M."/>
            <person name="Brown S.J."/>
            <person name="Denell R."/>
            <person name="Beeman R.W."/>
            <person name="Gibbs R."/>
            <person name="Beeman R.W."/>
            <person name="Brown S.J."/>
            <person name="Bucher G."/>
            <person name="Friedrich M."/>
            <person name="Grimmelikhuijzen C.J."/>
            <person name="Klingler M."/>
            <person name="Lorenzen M."/>
            <person name="Richards S."/>
            <person name="Roth S."/>
            <person name="Schroder R."/>
            <person name="Tautz D."/>
            <person name="Zdobnov E.M."/>
            <person name="Muzny D."/>
            <person name="Gibbs R.A."/>
            <person name="Weinstock G.M."/>
            <person name="Attaway T."/>
            <person name="Bell S."/>
            <person name="Buhay C.J."/>
            <person name="Chandrabose M.N."/>
            <person name="Chavez D."/>
            <person name="Clerk-Blankenburg K.P."/>
            <person name="Cree A."/>
            <person name="Dao M."/>
            <person name="Davis C."/>
            <person name="Chacko J."/>
            <person name="Dinh H."/>
            <person name="Dugan-Rocha S."/>
            <person name="Fowler G."/>
            <person name="Garner T.T."/>
            <person name="Garnes J."/>
            <person name="Gnirke A."/>
            <person name="Hawes A."/>
            <person name="Hernandez J."/>
            <person name="Hines S."/>
            <person name="Holder M."/>
            <person name="Hume J."/>
            <person name="Jhangiani S.N."/>
            <person name="Joshi V."/>
            <person name="Khan Z.M."/>
            <person name="Jackson L."/>
            <person name="Kovar C."/>
            <person name="Kowis A."/>
            <person name="Lee S."/>
            <person name="Lewis L.R."/>
            <person name="Margolis J."/>
            <person name="Morgan M."/>
            <person name="Nazareth L.V."/>
            <person name="Nguyen N."/>
            <person name="Okwuonu G."/>
            <person name="Parker D."/>
            <person name="Richards S."/>
            <person name="Ruiz S.J."/>
            <person name="Santibanez J."/>
            <person name="Savard J."/>
            <person name="Scherer S.E."/>
            <person name="Schneider B."/>
            <person name="Sodergren E."/>
            <person name="Tautz D."/>
            <person name="Vattahil S."/>
            <person name="Villasana D."/>
            <person name="White C.S."/>
            <person name="Wright R."/>
            <person name="Park Y."/>
            <person name="Beeman R.W."/>
            <person name="Lord J."/>
            <person name="Oppert B."/>
            <person name="Lorenzen M."/>
            <person name="Brown S."/>
            <person name="Wang L."/>
            <person name="Savard J."/>
            <person name="Tautz D."/>
            <person name="Richards S."/>
            <person name="Weinstock G."/>
            <person name="Gibbs R.A."/>
            <person name="Liu Y."/>
            <person name="Worley K."/>
            <person name="Weinstock G."/>
            <person name="Elsik C.G."/>
            <person name="Reese J.T."/>
            <person name="Elhaik E."/>
            <person name="Landan G."/>
            <person name="Graur D."/>
            <person name="Arensburger P."/>
            <person name="Atkinson P."/>
            <person name="Beeman R.W."/>
            <person name="Beidler J."/>
            <person name="Brown S.J."/>
            <person name="Demuth J.P."/>
            <person name="Drury D.W."/>
            <person name="Du Y.Z."/>
            <person name="Fujiwara H."/>
            <person name="Lorenzen M."/>
            <person name="Maselli V."/>
            <person name="Osanai M."/>
            <person name="Park Y."/>
            <person name="Robertson H.M."/>
            <person name="Tu Z."/>
            <person name="Wang J.J."/>
            <person name="Wang S."/>
            <person name="Richards S."/>
            <person name="Song H."/>
            <person name="Zhang L."/>
            <person name="Sodergren E."/>
            <person name="Werner D."/>
            <person name="Stanke M."/>
            <person name="Morgenstern B."/>
            <person name="Solovyev V."/>
            <person name="Kosarev P."/>
            <person name="Brown G."/>
            <person name="Chen H.C."/>
            <person name="Ermolaeva O."/>
            <person name="Hlavina W."/>
            <person name="Kapustin Y."/>
            <person name="Kiryutin B."/>
            <person name="Kitts P."/>
            <person name="Maglott D."/>
            <person name="Pruitt K."/>
            <person name="Sapojnikov V."/>
            <person name="Souvorov A."/>
            <person name="Mackey A.J."/>
            <person name="Waterhouse R.M."/>
            <person name="Wyder S."/>
            <person name="Zdobnov E.M."/>
            <person name="Zdobnov E.M."/>
            <person name="Wyder S."/>
            <person name="Kriventseva E.V."/>
            <person name="Kadowaki T."/>
            <person name="Bork P."/>
            <person name="Aranda M."/>
            <person name="Bao R."/>
            <person name="Beermann A."/>
            <person name="Berns N."/>
            <person name="Bolognesi R."/>
            <person name="Bonneton F."/>
            <person name="Bopp D."/>
            <person name="Brown S.J."/>
            <person name="Bucher G."/>
            <person name="Butts T."/>
            <person name="Chaumot A."/>
            <person name="Denell R.E."/>
            <person name="Ferrier D.E."/>
            <person name="Friedrich M."/>
            <person name="Gordon C.M."/>
            <person name="Jindra M."/>
            <person name="Klingler M."/>
            <person name="Lan Q."/>
            <person name="Lattorff H.M."/>
            <person name="Laudet V."/>
            <person name="von Levetsow C."/>
            <person name="Liu Z."/>
            <person name="Lutz R."/>
            <person name="Lynch J.A."/>
            <person name="da Fonseca R.N."/>
            <person name="Posnien N."/>
            <person name="Reuter R."/>
            <person name="Roth S."/>
            <person name="Savard J."/>
            <person name="Schinko J.B."/>
            <person name="Schmitt C."/>
            <person name="Schoppmeier M."/>
            <person name="Schroder R."/>
            <person name="Shippy T.D."/>
            <person name="Simonnet F."/>
            <person name="Marques-Souza H."/>
            <person name="Tautz D."/>
            <person name="Tomoyasu Y."/>
            <person name="Trauner J."/>
            <person name="Van der Zee M."/>
            <person name="Vervoort M."/>
            <person name="Wittkopp N."/>
            <person name="Wimmer E.A."/>
            <person name="Yang X."/>
            <person name="Jones A.K."/>
            <person name="Sattelle D.B."/>
            <person name="Ebert P.R."/>
            <person name="Nelson D."/>
            <person name="Scott J.G."/>
            <person name="Beeman R.W."/>
            <person name="Muthukrishnan S."/>
            <person name="Kramer K.J."/>
            <person name="Arakane Y."/>
            <person name="Beeman R.W."/>
            <person name="Zhu Q."/>
            <person name="Hogenkamp D."/>
            <person name="Dixit R."/>
            <person name="Oppert B."/>
            <person name="Jiang H."/>
            <person name="Zou Z."/>
            <person name="Marshall J."/>
            <person name="Elpidina E."/>
            <person name="Vinokurov K."/>
            <person name="Oppert C."/>
            <person name="Zou Z."/>
            <person name="Evans J."/>
            <person name="Lu Z."/>
            <person name="Zhao P."/>
            <person name="Sumathipala N."/>
            <person name="Altincicek B."/>
            <person name="Vilcinskas A."/>
            <person name="Williams M."/>
            <person name="Hultmark D."/>
            <person name="Hetru C."/>
            <person name="Jiang H."/>
            <person name="Grimmelikhuijzen C.J."/>
            <person name="Hauser F."/>
            <person name="Cazzamali G."/>
            <person name="Williamson M."/>
            <person name="Park Y."/>
            <person name="Li B."/>
            <person name="Tanaka Y."/>
            <person name="Predel R."/>
            <person name="Neupert S."/>
            <person name="Schachtner J."/>
            <person name="Verleyen P."/>
            <person name="Raible F."/>
            <person name="Bork P."/>
            <person name="Friedrich M."/>
            <person name="Walden K.K."/>
            <person name="Robertson H.M."/>
            <person name="Angeli S."/>
            <person name="Foret S."/>
            <person name="Bucher G."/>
            <person name="Schuetz S."/>
            <person name="Maleszka R."/>
            <person name="Wimmer E.A."/>
            <person name="Beeman R.W."/>
            <person name="Lorenzen M."/>
            <person name="Tomoyasu Y."/>
            <person name="Miller S.C."/>
            <person name="Grossmann D."/>
            <person name="Bucher G."/>
        </authorList>
    </citation>
    <scope>NUCLEOTIDE SEQUENCE [LARGE SCALE GENOMIC DNA]</scope>
    <source>
        <strain evidence="1 2">Georgia GA2</strain>
    </source>
</reference>
<name>A0A139WLI3_TRICA</name>
<dbReference type="EMBL" id="KQ971321">
    <property type="protein sequence ID" value="KYB28766.1"/>
    <property type="molecule type" value="Genomic_DNA"/>
</dbReference>
<evidence type="ECO:0000313" key="1">
    <source>
        <dbReference type="EMBL" id="KYB28766.1"/>
    </source>
</evidence>
<protein>
    <submittedName>
        <fullName evidence="1">Uncharacterized protein</fullName>
    </submittedName>
</protein>
<dbReference type="Proteomes" id="UP000007266">
    <property type="component" value="Linkage group 3"/>
</dbReference>
<gene>
    <name evidence="1" type="primary">AUGUSTUS-3.0.2_32456</name>
    <name evidence="1" type="ORF">TcasGA2_TC032456</name>
</gene>
<proteinExistence type="predicted"/>